<feature type="transmembrane region" description="Helical" evidence="1">
    <location>
        <begin position="75"/>
        <end position="94"/>
    </location>
</feature>
<accession>A0A9D1IT82</accession>
<feature type="transmembrane region" description="Helical" evidence="1">
    <location>
        <begin position="40"/>
        <end position="63"/>
    </location>
</feature>
<gene>
    <name evidence="2" type="ORF">IAD19_04210</name>
</gene>
<name>A0A9D1IT82_9FIRM</name>
<dbReference type="Proteomes" id="UP000824082">
    <property type="component" value="Unassembled WGS sequence"/>
</dbReference>
<reference evidence="2" key="1">
    <citation type="submission" date="2020-10" db="EMBL/GenBank/DDBJ databases">
        <authorList>
            <person name="Gilroy R."/>
        </authorList>
    </citation>
    <scope>NUCLEOTIDE SEQUENCE</scope>
    <source>
        <strain evidence="2">4509</strain>
    </source>
</reference>
<dbReference type="InterPro" id="IPR052712">
    <property type="entry name" value="Acid_resist_chaperone_HdeD"/>
</dbReference>
<evidence type="ECO:0000313" key="2">
    <source>
        <dbReference type="EMBL" id="HIU41737.1"/>
    </source>
</evidence>
<keyword evidence="1" id="KW-0472">Membrane</keyword>
<comment type="caution">
    <text evidence="2">The sequence shown here is derived from an EMBL/GenBank/DDBJ whole genome shotgun (WGS) entry which is preliminary data.</text>
</comment>
<keyword evidence="1" id="KW-1133">Transmembrane helix</keyword>
<dbReference type="PANTHER" id="PTHR34989:SF1">
    <property type="entry name" value="PROTEIN HDED"/>
    <property type="match status" value="1"/>
</dbReference>
<evidence type="ECO:0000256" key="1">
    <source>
        <dbReference type="SAM" id="Phobius"/>
    </source>
</evidence>
<evidence type="ECO:0000313" key="3">
    <source>
        <dbReference type="Proteomes" id="UP000824082"/>
    </source>
</evidence>
<sequence length="198" mass="21633">MAEKTKKQGAKRSAQVEFWAYTVLYFVLGLLFLIFNQQLTLIICYILGAALLLGGVVQVVSFLVNRAETTLADRFALCLGVLIGIGGGVILAMPGLLSGVINWLFGIVLIVDGIIKLKTALEAKQSSTGWWLSLIFALAAFLLGVVLMFMPVEQSVLTIFTGIFLMVVAVLNGVSYVYIRRTVKKVEQAITEVQFPQN</sequence>
<organism evidence="2 3">
    <name type="scientific">Candidatus Egerieicola faecale</name>
    <dbReference type="NCBI Taxonomy" id="2840774"/>
    <lineage>
        <taxon>Bacteria</taxon>
        <taxon>Bacillati</taxon>
        <taxon>Bacillota</taxon>
        <taxon>Clostridia</taxon>
        <taxon>Eubacteriales</taxon>
        <taxon>Oscillospiraceae</taxon>
        <taxon>Oscillospiraceae incertae sedis</taxon>
        <taxon>Candidatus Egerieicola</taxon>
    </lineage>
</organism>
<protein>
    <submittedName>
        <fullName evidence="2">DUF308 domain-containing protein</fullName>
    </submittedName>
</protein>
<keyword evidence="1" id="KW-0812">Transmembrane</keyword>
<dbReference type="Pfam" id="PF03729">
    <property type="entry name" value="DUF308"/>
    <property type="match status" value="1"/>
</dbReference>
<dbReference type="GO" id="GO:0005886">
    <property type="term" value="C:plasma membrane"/>
    <property type="evidence" value="ECO:0007669"/>
    <property type="project" value="TreeGrafter"/>
</dbReference>
<dbReference type="PANTHER" id="PTHR34989">
    <property type="entry name" value="PROTEIN HDED"/>
    <property type="match status" value="1"/>
</dbReference>
<feature type="transmembrane region" description="Helical" evidence="1">
    <location>
        <begin position="16"/>
        <end position="34"/>
    </location>
</feature>
<dbReference type="AlphaFoldDB" id="A0A9D1IT82"/>
<dbReference type="EMBL" id="DVMX01000082">
    <property type="protein sequence ID" value="HIU41737.1"/>
    <property type="molecule type" value="Genomic_DNA"/>
</dbReference>
<feature type="transmembrane region" description="Helical" evidence="1">
    <location>
        <begin position="129"/>
        <end position="150"/>
    </location>
</feature>
<proteinExistence type="predicted"/>
<dbReference type="InterPro" id="IPR005325">
    <property type="entry name" value="DUF308_memb"/>
</dbReference>
<feature type="transmembrane region" description="Helical" evidence="1">
    <location>
        <begin position="156"/>
        <end position="179"/>
    </location>
</feature>
<feature type="transmembrane region" description="Helical" evidence="1">
    <location>
        <begin position="100"/>
        <end position="117"/>
    </location>
</feature>
<reference evidence="2" key="2">
    <citation type="journal article" date="2021" name="PeerJ">
        <title>Extensive microbial diversity within the chicken gut microbiome revealed by metagenomics and culture.</title>
        <authorList>
            <person name="Gilroy R."/>
            <person name="Ravi A."/>
            <person name="Getino M."/>
            <person name="Pursley I."/>
            <person name="Horton D.L."/>
            <person name="Alikhan N.F."/>
            <person name="Baker D."/>
            <person name="Gharbi K."/>
            <person name="Hall N."/>
            <person name="Watson M."/>
            <person name="Adriaenssens E.M."/>
            <person name="Foster-Nyarko E."/>
            <person name="Jarju S."/>
            <person name="Secka A."/>
            <person name="Antonio M."/>
            <person name="Oren A."/>
            <person name="Chaudhuri R.R."/>
            <person name="La Ragione R."/>
            <person name="Hildebrand F."/>
            <person name="Pallen M.J."/>
        </authorList>
    </citation>
    <scope>NUCLEOTIDE SEQUENCE</scope>
    <source>
        <strain evidence="2">4509</strain>
    </source>
</reference>